<proteinExistence type="predicted"/>
<dbReference type="Pfam" id="PF17119">
    <property type="entry name" value="MMU163"/>
    <property type="match status" value="1"/>
</dbReference>
<organism evidence="1 2">
    <name type="scientific">Pichia kluyveri</name>
    <name type="common">Yeast</name>
    <dbReference type="NCBI Taxonomy" id="36015"/>
    <lineage>
        <taxon>Eukaryota</taxon>
        <taxon>Fungi</taxon>
        <taxon>Dikarya</taxon>
        <taxon>Ascomycota</taxon>
        <taxon>Saccharomycotina</taxon>
        <taxon>Pichiomycetes</taxon>
        <taxon>Pichiales</taxon>
        <taxon>Pichiaceae</taxon>
        <taxon>Pichia</taxon>
    </lineage>
</organism>
<protein>
    <submittedName>
        <fullName evidence="1">Mco32 protein</fullName>
    </submittedName>
</protein>
<gene>
    <name evidence="1" type="ORF">DAPK24_019380</name>
</gene>
<evidence type="ECO:0000313" key="2">
    <source>
        <dbReference type="Proteomes" id="UP001378960"/>
    </source>
</evidence>
<name>A0AAV5R1E0_PICKL</name>
<dbReference type="AlphaFoldDB" id="A0AAV5R1E0"/>
<sequence length="355" mass="40066">MGSYGNLPLVIPKVNFNRKAIIDYGKTPMELVPNAMFIPSYSKNIQGMVQVNQKKPLFIRKSQIIGNVPSVSIVKNERNSVFINHILNYSDNSSDNNQGNKDNKDPKIDKKYLERKANLGTMVQMLQIKVPNLLTKIIPCEFMSKDIIMRILPNKFPQIPTIKGPVLYTSTLKAIQKLVLLFYLNPESKIHITNLKIIEPTNSMSSAELINLSIDENVIENGHVDENGALEGFSKQAQDVSKYTTKIKIKWRTCYSGCAHLQDKDTTDAKLGSYSLDHFDWTKLLKSPNPLQTLEGLAKNFDPTTSNDTSVGRVLTGVFIFELDANNEKISVFTIDNMEILESKEMNFNNQFLAT</sequence>
<evidence type="ECO:0000313" key="1">
    <source>
        <dbReference type="EMBL" id="GMM45363.1"/>
    </source>
</evidence>
<dbReference type="Proteomes" id="UP001378960">
    <property type="component" value="Unassembled WGS sequence"/>
</dbReference>
<dbReference type="InterPro" id="IPR031342">
    <property type="entry name" value="Mug163-like"/>
</dbReference>
<keyword evidence="2" id="KW-1185">Reference proteome</keyword>
<accession>A0AAV5R1E0</accession>
<dbReference type="EMBL" id="BTGB01000002">
    <property type="protein sequence ID" value="GMM45363.1"/>
    <property type="molecule type" value="Genomic_DNA"/>
</dbReference>
<comment type="caution">
    <text evidence="1">The sequence shown here is derived from an EMBL/GenBank/DDBJ whole genome shotgun (WGS) entry which is preliminary data.</text>
</comment>
<reference evidence="1 2" key="1">
    <citation type="journal article" date="2023" name="Elife">
        <title>Identification of key yeast species and microbe-microbe interactions impacting larval growth of Drosophila in the wild.</title>
        <authorList>
            <person name="Mure A."/>
            <person name="Sugiura Y."/>
            <person name="Maeda R."/>
            <person name="Honda K."/>
            <person name="Sakurai N."/>
            <person name="Takahashi Y."/>
            <person name="Watada M."/>
            <person name="Katoh T."/>
            <person name="Gotoh A."/>
            <person name="Gotoh Y."/>
            <person name="Taniguchi I."/>
            <person name="Nakamura K."/>
            <person name="Hayashi T."/>
            <person name="Katayama T."/>
            <person name="Uemura T."/>
            <person name="Hattori Y."/>
        </authorList>
    </citation>
    <scope>NUCLEOTIDE SEQUENCE [LARGE SCALE GENOMIC DNA]</scope>
    <source>
        <strain evidence="1 2">PK-24</strain>
    </source>
</reference>